<feature type="coiled-coil region" evidence="1">
    <location>
        <begin position="150"/>
        <end position="184"/>
    </location>
</feature>
<dbReference type="eggNOG" id="COG2972">
    <property type="taxonomic scope" value="Bacteria"/>
</dbReference>
<dbReference type="Pfam" id="PF02518">
    <property type="entry name" value="HATPase_c"/>
    <property type="match status" value="1"/>
</dbReference>
<dbReference type="GO" id="GO:0016020">
    <property type="term" value="C:membrane"/>
    <property type="evidence" value="ECO:0007669"/>
    <property type="project" value="InterPro"/>
</dbReference>
<dbReference type="PROSITE" id="PS50109">
    <property type="entry name" value="HIS_KIN"/>
    <property type="match status" value="1"/>
</dbReference>
<keyword evidence="4" id="KW-0808">Transferase</keyword>
<evidence type="ECO:0000256" key="2">
    <source>
        <dbReference type="SAM" id="Phobius"/>
    </source>
</evidence>
<name>W0RTI2_9BACT</name>
<proteinExistence type="predicted"/>
<dbReference type="InParanoid" id="W0RTI2"/>
<dbReference type="Gene3D" id="3.30.565.10">
    <property type="entry name" value="Histidine kinase-like ATPase, C-terminal domain"/>
    <property type="match status" value="1"/>
</dbReference>
<feature type="domain" description="Histidine kinase" evidence="3">
    <location>
        <begin position="210"/>
        <end position="367"/>
    </location>
</feature>
<dbReference type="FunCoup" id="W0RTI2">
    <property type="interactions" value="47"/>
</dbReference>
<keyword evidence="1" id="KW-0175">Coiled coil</keyword>
<dbReference type="InterPro" id="IPR050640">
    <property type="entry name" value="Bact_2-comp_sensor_kinase"/>
</dbReference>
<evidence type="ECO:0000256" key="1">
    <source>
        <dbReference type="SAM" id="Coils"/>
    </source>
</evidence>
<dbReference type="InterPro" id="IPR036890">
    <property type="entry name" value="HATPase_C_sf"/>
</dbReference>
<dbReference type="InterPro" id="IPR010559">
    <property type="entry name" value="Sig_transdc_His_kin_internal"/>
</dbReference>
<dbReference type="InterPro" id="IPR005467">
    <property type="entry name" value="His_kinase_dom"/>
</dbReference>
<dbReference type="RefSeq" id="WP_025415044.1">
    <property type="nucleotide sequence ID" value="NZ_CP007130.1"/>
</dbReference>
<dbReference type="OrthoDB" id="2514702at2"/>
<dbReference type="Proteomes" id="UP000019151">
    <property type="component" value="Plasmid 2"/>
</dbReference>
<feature type="transmembrane region" description="Helical" evidence="2">
    <location>
        <begin position="50"/>
        <end position="70"/>
    </location>
</feature>
<dbReference type="AlphaFoldDB" id="W0RTI2"/>
<evidence type="ECO:0000259" key="3">
    <source>
        <dbReference type="PROSITE" id="PS50109"/>
    </source>
</evidence>
<evidence type="ECO:0000313" key="5">
    <source>
        <dbReference type="Proteomes" id="UP000019151"/>
    </source>
</evidence>
<evidence type="ECO:0000313" key="4">
    <source>
        <dbReference type="EMBL" id="AHG93752.1"/>
    </source>
</evidence>
<reference evidence="4 5" key="1">
    <citation type="journal article" date="2014" name="Genome Announc.">
        <title>Genome Sequence and Methylome of Soil Bacterium Gemmatirosa kalamazoonensis KBS708T, a Member of the Rarely Cultivated Gemmatimonadetes Phylum.</title>
        <authorList>
            <person name="Debruyn J.M."/>
            <person name="Radosevich M."/>
            <person name="Wommack K.E."/>
            <person name="Polson S.W."/>
            <person name="Hauser L.J."/>
            <person name="Fawaz M.N."/>
            <person name="Korlach J."/>
            <person name="Tsai Y.C."/>
        </authorList>
    </citation>
    <scope>NUCLEOTIDE SEQUENCE [LARGE SCALE GENOMIC DNA]</scope>
    <source>
        <strain evidence="4 5">KBS708</strain>
        <plasmid evidence="5">Plasmid 2</plasmid>
    </source>
</reference>
<protein>
    <submittedName>
        <fullName evidence="4">Histidine kinase internal region</fullName>
    </submittedName>
</protein>
<geneLocation type="plasmid" evidence="4 5">
    <name>2</name>
</geneLocation>
<dbReference type="KEGG" id="gba:J421_6217"/>
<keyword evidence="5" id="KW-1185">Reference proteome</keyword>
<accession>W0RTI2</accession>
<feature type="transmembrane region" description="Helical" evidence="2">
    <location>
        <begin position="82"/>
        <end position="103"/>
    </location>
</feature>
<keyword evidence="4" id="KW-0614">Plasmid</keyword>
<dbReference type="InterPro" id="IPR003594">
    <property type="entry name" value="HATPase_dom"/>
</dbReference>
<dbReference type="PANTHER" id="PTHR34220:SF7">
    <property type="entry name" value="SENSOR HISTIDINE KINASE YPDA"/>
    <property type="match status" value="1"/>
</dbReference>
<keyword evidence="2" id="KW-1133">Transmembrane helix</keyword>
<keyword evidence="2" id="KW-0472">Membrane</keyword>
<keyword evidence="2" id="KW-0812">Transmembrane</keyword>
<dbReference type="HOGENOM" id="CLU_020473_1_1_0"/>
<dbReference type="Pfam" id="PF06580">
    <property type="entry name" value="His_kinase"/>
    <property type="match status" value="1"/>
</dbReference>
<keyword evidence="4" id="KW-0418">Kinase</keyword>
<organism evidence="4 5">
    <name type="scientific">Gemmatirosa kalamazoonensis</name>
    <dbReference type="NCBI Taxonomy" id="861299"/>
    <lineage>
        <taxon>Bacteria</taxon>
        <taxon>Pseudomonadati</taxon>
        <taxon>Gemmatimonadota</taxon>
        <taxon>Gemmatimonadia</taxon>
        <taxon>Gemmatimonadales</taxon>
        <taxon>Gemmatimonadaceae</taxon>
        <taxon>Gemmatirosa</taxon>
    </lineage>
</organism>
<dbReference type="EMBL" id="CP007130">
    <property type="protein sequence ID" value="AHG93752.1"/>
    <property type="molecule type" value="Genomic_DNA"/>
</dbReference>
<gene>
    <name evidence="4" type="ORF">J421_6217</name>
</gene>
<sequence>MRDAPPPPLASGTAGRVVYVLVAAVLALSSAAPFVRLGHGAPSVGAGDVAAALVYLATWAPFAVVVTAFARSALASRAWIALAGHALMLLAFPALHAIAFVAATDAWHGDGVHLARAASDLRVQVLALLGTLQYLVVAAALTAAVAGRSAERSLRRAVDLELARERLAAELARARVDALRAQLQPHFLFNTLNSIAVLATTDAPRARTMVRRLSELLRAVLAEDERPTVPLGREIDLLRAYVEIQRVRFGERVRVSIDAEPGALDVPVPTLILQPLLENAIRHAVGDREEGGSVAVSARVAGERLELAVTDDGPGEAAATAPDGARGVGLANTRGRLQALYGAAHTFAVGAAAGGGWSVRIAVPVAGPRASAA</sequence>
<dbReference type="GO" id="GO:0000155">
    <property type="term" value="F:phosphorelay sensor kinase activity"/>
    <property type="evidence" value="ECO:0007669"/>
    <property type="project" value="InterPro"/>
</dbReference>
<dbReference type="PATRIC" id="fig|861299.3.peg.6280"/>
<dbReference type="SUPFAM" id="SSF55874">
    <property type="entry name" value="ATPase domain of HSP90 chaperone/DNA topoisomerase II/histidine kinase"/>
    <property type="match status" value="1"/>
</dbReference>
<feature type="transmembrane region" description="Helical" evidence="2">
    <location>
        <begin position="123"/>
        <end position="146"/>
    </location>
</feature>
<dbReference type="PANTHER" id="PTHR34220">
    <property type="entry name" value="SENSOR HISTIDINE KINASE YPDA"/>
    <property type="match status" value="1"/>
</dbReference>